<dbReference type="Gene3D" id="2.60.260.20">
    <property type="entry name" value="Urease metallochaperone UreE, N-terminal domain"/>
    <property type="match status" value="2"/>
</dbReference>
<dbReference type="CDD" id="cd06257">
    <property type="entry name" value="DnaJ"/>
    <property type="match status" value="1"/>
</dbReference>
<dbReference type="InterPro" id="IPR012724">
    <property type="entry name" value="DnaJ"/>
</dbReference>
<feature type="zinc finger region" description="CR-type" evidence="12">
    <location>
        <begin position="155"/>
        <end position="233"/>
    </location>
</feature>
<comment type="domain">
    <text evidence="11">The J domain is necessary and sufficient to stimulate DnaK ATPase activity. Zinc center 1 plays an important role in the autonomous, DnaK-independent chaperone activity of DnaJ. Zinc center 2 is essential for interaction with DnaK and for DnaJ activity.</text>
</comment>
<dbReference type="PRINTS" id="PR00625">
    <property type="entry name" value="JDOMAIN"/>
</dbReference>
<dbReference type="PROSITE" id="PS50076">
    <property type="entry name" value="DNAJ_2"/>
    <property type="match status" value="1"/>
</dbReference>
<organism evidence="16 17">
    <name type="scientific">Egicoccus halophilus</name>
    <dbReference type="NCBI Taxonomy" id="1670830"/>
    <lineage>
        <taxon>Bacteria</taxon>
        <taxon>Bacillati</taxon>
        <taxon>Actinomycetota</taxon>
        <taxon>Nitriliruptoria</taxon>
        <taxon>Egicoccales</taxon>
        <taxon>Egicoccaceae</taxon>
        <taxon>Egicoccus</taxon>
    </lineage>
</organism>
<feature type="repeat" description="CXXCXGXG motif" evidence="11">
    <location>
        <begin position="185"/>
        <end position="192"/>
    </location>
</feature>
<dbReference type="SUPFAM" id="SSF57938">
    <property type="entry name" value="DnaJ/Hsp40 cysteine-rich domain"/>
    <property type="match status" value="1"/>
</dbReference>
<feature type="repeat" description="CXXCXGXG motif" evidence="11">
    <location>
        <begin position="221"/>
        <end position="228"/>
    </location>
</feature>
<dbReference type="SUPFAM" id="SSF49493">
    <property type="entry name" value="HSP40/DnaJ peptide-binding domain"/>
    <property type="match status" value="2"/>
</dbReference>
<dbReference type="PANTHER" id="PTHR43096:SF54">
    <property type="entry name" value="CHAPERONE PROTEIN DNAJ 1"/>
    <property type="match status" value="1"/>
</dbReference>
<keyword evidence="1 11" id="KW-0963">Cytoplasm</keyword>
<reference evidence="16" key="1">
    <citation type="journal article" date="2014" name="Int. J. Syst. Evol. Microbiol.">
        <title>Complete genome sequence of Corynebacterium casei LMG S-19264T (=DSM 44701T), isolated from a smear-ripened cheese.</title>
        <authorList>
            <consortium name="US DOE Joint Genome Institute (JGI-PGF)"/>
            <person name="Walter F."/>
            <person name="Albersmeier A."/>
            <person name="Kalinowski J."/>
            <person name="Ruckert C."/>
        </authorList>
    </citation>
    <scope>NUCLEOTIDE SEQUENCE</scope>
    <source>
        <strain evidence="16">CGMCC 1.14988</strain>
    </source>
</reference>
<feature type="repeat" description="CXXCXGXG motif" evidence="11">
    <location>
        <begin position="168"/>
        <end position="175"/>
    </location>
</feature>
<dbReference type="SUPFAM" id="SSF46565">
    <property type="entry name" value="Chaperone J-domain"/>
    <property type="match status" value="1"/>
</dbReference>
<dbReference type="Gene3D" id="2.10.230.10">
    <property type="entry name" value="Heat shock protein DnaJ, cysteine-rich domain"/>
    <property type="match status" value="1"/>
</dbReference>
<dbReference type="PROSITE" id="PS51188">
    <property type="entry name" value="ZF_CR"/>
    <property type="match status" value="1"/>
</dbReference>
<feature type="binding site" evidence="11">
    <location>
        <position position="168"/>
    </location>
    <ligand>
        <name>Zn(2+)</name>
        <dbReference type="ChEBI" id="CHEBI:29105"/>
        <label>1</label>
    </ligand>
</feature>
<evidence type="ECO:0000256" key="6">
    <source>
        <dbReference type="ARBA" id="ARBA00022833"/>
    </source>
</evidence>
<dbReference type="GO" id="GO:0005524">
    <property type="term" value="F:ATP binding"/>
    <property type="evidence" value="ECO:0007669"/>
    <property type="project" value="InterPro"/>
</dbReference>
<evidence type="ECO:0000256" key="9">
    <source>
        <dbReference type="ARBA" id="ARBA00061004"/>
    </source>
</evidence>
<dbReference type="InterPro" id="IPR036410">
    <property type="entry name" value="HSP_DnaJ_Cys-rich_dom_sf"/>
</dbReference>
<feature type="binding site" evidence="11">
    <location>
        <position position="185"/>
    </location>
    <ligand>
        <name>Zn(2+)</name>
        <dbReference type="ChEBI" id="CHEBI:29105"/>
        <label>2</label>
    </ligand>
</feature>
<dbReference type="SMART" id="SM00271">
    <property type="entry name" value="DnaJ"/>
    <property type="match status" value="1"/>
</dbReference>
<dbReference type="FunFam" id="2.60.260.20:FF:000005">
    <property type="entry name" value="Chaperone protein dnaJ 1, mitochondrial"/>
    <property type="match status" value="1"/>
</dbReference>
<dbReference type="GO" id="GO:0031072">
    <property type="term" value="F:heat shock protein binding"/>
    <property type="evidence" value="ECO:0007669"/>
    <property type="project" value="InterPro"/>
</dbReference>
<dbReference type="GO" id="GO:0005737">
    <property type="term" value="C:cytoplasm"/>
    <property type="evidence" value="ECO:0007669"/>
    <property type="project" value="UniProtKB-SubCell"/>
</dbReference>
<evidence type="ECO:0000256" key="1">
    <source>
        <dbReference type="ARBA" id="ARBA00022490"/>
    </source>
</evidence>
<feature type="binding site" evidence="11">
    <location>
        <position position="171"/>
    </location>
    <ligand>
        <name>Zn(2+)</name>
        <dbReference type="ChEBI" id="CHEBI:29105"/>
        <label>1</label>
    </ligand>
</feature>
<dbReference type="OrthoDB" id="9779889at2"/>
<dbReference type="NCBIfam" id="NF008035">
    <property type="entry name" value="PRK10767.1"/>
    <property type="match status" value="1"/>
</dbReference>
<dbReference type="EMBL" id="BMHA01000001">
    <property type="protein sequence ID" value="GGI03333.1"/>
    <property type="molecule type" value="Genomic_DNA"/>
</dbReference>
<gene>
    <name evidence="11 16" type="primary">dnaJ</name>
    <name evidence="16" type="ORF">GCM10011354_03510</name>
</gene>
<keyword evidence="17" id="KW-1185">Reference proteome</keyword>
<feature type="binding site" evidence="11">
    <location>
        <position position="207"/>
    </location>
    <ligand>
        <name>Zn(2+)</name>
        <dbReference type="ChEBI" id="CHEBI:29105"/>
        <label>2</label>
    </ligand>
</feature>
<dbReference type="PANTHER" id="PTHR43096">
    <property type="entry name" value="DNAJ HOMOLOG 1, MITOCHONDRIAL-RELATED"/>
    <property type="match status" value="1"/>
</dbReference>
<name>A0A8J3A594_9ACTN</name>
<dbReference type="InterPro" id="IPR001305">
    <property type="entry name" value="HSP_DnaJ_Cys-rich_dom"/>
</dbReference>
<dbReference type="RefSeq" id="WP_130648376.1">
    <property type="nucleotide sequence ID" value="NZ_BMHA01000001.1"/>
</dbReference>
<feature type="domain" description="CR-type" evidence="15">
    <location>
        <begin position="155"/>
        <end position="233"/>
    </location>
</feature>
<keyword evidence="5 11" id="KW-0863">Zinc-finger</keyword>
<dbReference type="InterPro" id="IPR008971">
    <property type="entry name" value="HSP40/DnaJ_pept-bd"/>
</dbReference>
<dbReference type="Pfam" id="PF00226">
    <property type="entry name" value="DnaJ"/>
    <property type="match status" value="1"/>
</dbReference>
<evidence type="ECO:0000259" key="15">
    <source>
        <dbReference type="PROSITE" id="PS51188"/>
    </source>
</evidence>
<dbReference type="InterPro" id="IPR036869">
    <property type="entry name" value="J_dom_sf"/>
</dbReference>
<keyword evidence="6 11" id="KW-0862">Zinc</keyword>
<dbReference type="Proteomes" id="UP000650511">
    <property type="component" value="Unassembled WGS sequence"/>
</dbReference>
<comment type="similarity">
    <text evidence="9 11">Belongs to the DnaJ family.</text>
</comment>
<dbReference type="Pfam" id="PF00684">
    <property type="entry name" value="DnaJ_CXXCXGXG"/>
    <property type="match status" value="1"/>
</dbReference>
<dbReference type="GO" id="GO:0008270">
    <property type="term" value="F:zinc ion binding"/>
    <property type="evidence" value="ECO:0007669"/>
    <property type="project" value="UniProtKB-UniRule"/>
</dbReference>
<evidence type="ECO:0000256" key="5">
    <source>
        <dbReference type="ARBA" id="ARBA00022771"/>
    </source>
</evidence>
<keyword evidence="2 11" id="KW-0235">DNA replication</keyword>
<evidence type="ECO:0000256" key="4">
    <source>
        <dbReference type="ARBA" id="ARBA00022737"/>
    </source>
</evidence>
<feature type="binding site" evidence="11">
    <location>
        <position position="210"/>
    </location>
    <ligand>
        <name>Zn(2+)</name>
        <dbReference type="ChEBI" id="CHEBI:29105"/>
        <label>2</label>
    </ligand>
</feature>
<keyword evidence="3 11" id="KW-0479">Metal-binding</keyword>
<keyword evidence="7 11" id="KW-0346">Stress response</keyword>
<evidence type="ECO:0000259" key="14">
    <source>
        <dbReference type="PROSITE" id="PS50076"/>
    </source>
</evidence>
<feature type="binding site" evidence="11">
    <location>
        <position position="224"/>
    </location>
    <ligand>
        <name>Zn(2+)</name>
        <dbReference type="ChEBI" id="CHEBI:29105"/>
        <label>1</label>
    </ligand>
</feature>
<comment type="subcellular location">
    <subcellularLocation>
        <location evidence="11">Cytoplasm</location>
    </subcellularLocation>
</comment>
<evidence type="ECO:0000256" key="8">
    <source>
        <dbReference type="ARBA" id="ARBA00023186"/>
    </source>
</evidence>
<dbReference type="Pfam" id="PF01556">
    <property type="entry name" value="DnaJ_C"/>
    <property type="match status" value="1"/>
</dbReference>
<dbReference type="GO" id="GO:0042026">
    <property type="term" value="P:protein refolding"/>
    <property type="evidence" value="ECO:0007669"/>
    <property type="project" value="TreeGrafter"/>
</dbReference>
<keyword evidence="8 11" id="KW-0143">Chaperone</keyword>
<dbReference type="Gene3D" id="1.10.287.110">
    <property type="entry name" value="DnaJ domain"/>
    <property type="match status" value="1"/>
</dbReference>
<comment type="subunit">
    <text evidence="11">Homodimer.</text>
</comment>
<dbReference type="GO" id="GO:0009408">
    <property type="term" value="P:response to heat"/>
    <property type="evidence" value="ECO:0007669"/>
    <property type="project" value="InterPro"/>
</dbReference>
<comment type="caution">
    <text evidence="16">The sequence shown here is derived from an EMBL/GenBank/DDBJ whole genome shotgun (WGS) entry which is preliminary data.</text>
</comment>
<evidence type="ECO:0000256" key="13">
    <source>
        <dbReference type="SAM" id="MobiDB-lite"/>
    </source>
</evidence>
<dbReference type="AlphaFoldDB" id="A0A8J3A594"/>
<feature type="binding site" evidence="11">
    <location>
        <position position="188"/>
    </location>
    <ligand>
        <name>Zn(2+)</name>
        <dbReference type="ChEBI" id="CHEBI:29105"/>
        <label>2</label>
    </ligand>
</feature>
<dbReference type="GO" id="GO:0006260">
    <property type="term" value="P:DNA replication"/>
    <property type="evidence" value="ECO:0007669"/>
    <property type="project" value="UniProtKB-KW"/>
</dbReference>
<feature type="repeat" description="CXXCXGXG motif" evidence="11">
    <location>
        <begin position="207"/>
        <end position="214"/>
    </location>
</feature>
<reference evidence="16" key="2">
    <citation type="submission" date="2020-09" db="EMBL/GenBank/DDBJ databases">
        <authorList>
            <person name="Sun Q."/>
            <person name="Zhou Y."/>
        </authorList>
    </citation>
    <scope>NUCLEOTIDE SEQUENCE</scope>
    <source>
        <strain evidence="16">CGMCC 1.14988</strain>
    </source>
</reference>
<comment type="cofactor">
    <cofactor evidence="11">
        <name>Zn(2+)</name>
        <dbReference type="ChEBI" id="CHEBI:29105"/>
    </cofactor>
    <text evidence="11">Binds 2 Zn(2+) ions per monomer.</text>
</comment>
<evidence type="ECO:0000256" key="2">
    <source>
        <dbReference type="ARBA" id="ARBA00022705"/>
    </source>
</evidence>
<dbReference type="HAMAP" id="MF_01152">
    <property type="entry name" value="DnaJ"/>
    <property type="match status" value="1"/>
</dbReference>
<proteinExistence type="inferred from homology"/>
<evidence type="ECO:0000313" key="16">
    <source>
        <dbReference type="EMBL" id="GGI03333.1"/>
    </source>
</evidence>
<feature type="binding site" evidence="11">
    <location>
        <position position="221"/>
    </location>
    <ligand>
        <name>Zn(2+)</name>
        <dbReference type="ChEBI" id="CHEBI:29105"/>
        <label>1</label>
    </ligand>
</feature>
<evidence type="ECO:0000256" key="10">
    <source>
        <dbReference type="ARBA" id="ARBA00067609"/>
    </source>
</evidence>
<evidence type="ECO:0000256" key="11">
    <source>
        <dbReference type="HAMAP-Rule" id="MF_01152"/>
    </source>
</evidence>
<dbReference type="InterPro" id="IPR002939">
    <property type="entry name" value="DnaJ_C"/>
</dbReference>
<evidence type="ECO:0000313" key="17">
    <source>
        <dbReference type="Proteomes" id="UP000650511"/>
    </source>
</evidence>
<dbReference type="InterPro" id="IPR018253">
    <property type="entry name" value="DnaJ_domain_CS"/>
</dbReference>
<dbReference type="CDD" id="cd10747">
    <property type="entry name" value="DnaJ_C"/>
    <property type="match status" value="1"/>
</dbReference>
<accession>A0A8J3A594</accession>
<keyword evidence="4 11" id="KW-0677">Repeat</keyword>
<comment type="function">
    <text evidence="11">Participates actively in the response to hyperosmotic and heat shock by preventing the aggregation of stress-denatured proteins and by disaggregating proteins, also in an autonomous, DnaK-independent fashion. Unfolded proteins bind initially to DnaJ; upon interaction with the DnaJ-bound protein, DnaK hydrolyzes its bound ATP, resulting in the formation of a stable complex. GrpE releases ADP from DnaK; ATP binding to DnaK triggers the release of the substrate protein, thus completing the reaction cycle. Several rounds of ATP-dependent interactions between DnaJ, DnaK and GrpE are required for fully efficient folding. Also involved, together with DnaK and GrpE, in the DNA replication of plasmids through activation of initiation proteins.</text>
</comment>
<feature type="region of interest" description="Disordered" evidence="13">
    <location>
        <begin position="367"/>
        <end position="389"/>
    </location>
</feature>
<evidence type="ECO:0000256" key="12">
    <source>
        <dbReference type="PROSITE-ProRule" id="PRU00546"/>
    </source>
</evidence>
<dbReference type="GO" id="GO:0051082">
    <property type="term" value="F:unfolded protein binding"/>
    <property type="evidence" value="ECO:0007669"/>
    <property type="project" value="UniProtKB-UniRule"/>
</dbReference>
<evidence type="ECO:0000256" key="3">
    <source>
        <dbReference type="ARBA" id="ARBA00022723"/>
    </source>
</evidence>
<sequence length="389" mass="40459">MAPQREWLEKDYYEVLGVARHASADDIKKAYRRLARQNHPDANPDDPQAERRFKDVGEAYAVLGDESRRREYDEIRRLGAAGFGGGAGGFGGGFDGGDLGDLLSQMFGGAAAGGAARGGGPFGAGAPFNRRRTPSRKGTDLRADVHLTFEDALAGVRTTLRITGDGACDTCQGSGAAPGTSPTVCSNCGGRGQVAIDQGPFSFAQPCQACGGRGQQIPHPCGTCGGSGRVVKPRELNVRVPAGVKDGAVIRVAGRGGPGTGGGPSGDVLVTVHVAPHPRFGRRGDDVTLEVPIGFGEAALGTKLTVPTPNAHQRTIKVPAGTASGRTFRIRGEGAPRRGGGHGDLLVTVKVQVPAKLSREQKRLLQEFATQDPTPDERERLLFGSDVGG</sequence>
<protein>
    <recommendedName>
        <fullName evidence="10 11">Chaperone protein DnaJ</fullName>
    </recommendedName>
</protein>
<dbReference type="InterPro" id="IPR001623">
    <property type="entry name" value="DnaJ_domain"/>
</dbReference>
<feature type="domain" description="J" evidence="14">
    <location>
        <begin position="11"/>
        <end position="76"/>
    </location>
</feature>
<evidence type="ECO:0000256" key="7">
    <source>
        <dbReference type="ARBA" id="ARBA00023016"/>
    </source>
</evidence>
<dbReference type="FunFam" id="2.10.230.10:FF:000002">
    <property type="entry name" value="Molecular chaperone DnaJ"/>
    <property type="match status" value="1"/>
</dbReference>
<dbReference type="PROSITE" id="PS00636">
    <property type="entry name" value="DNAJ_1"/>
    <property type="match status" value="1"/>
</dbReference>
<dbReference type="CDD" id="cd10719">
    <property type="entry name" value="DnaJ_zf"/>
    <property type="match status" value="1"/>
</dbReference>